<proteinExistence type="predicted"/>
<accession>A0AAU9SNH7</accession>
<evidence type="ECO:0000256" key="1">
    <source>
        <dbReference type="SAM" id="MobiDB-lite"/>
    </source>
</evidence>
<sequence>STRIPGLSNPYTSDRSLNDPNPNTSINYPNSEFKAFDLLEDGDRIEGFIIFSSGFVLAECRGYSQKLSLIHTEIESPVSASNKRYREPTSLSKKTSPRGLCGQLSATENAMRKATQERSNSEVRMEWLRGEELKRRKEMTEGFSKNRLVRMTRFKACCKWQSCSSPVIFRGEFDYFCASWHDRLSGEELGENAAGAPQWHRARAQALCTIRLQRDLSAADLDHSGVAARPARSCSMYSKTRVIKLTKNKNLPGHEPDTLWIHIHKPNLLHRHNLSRFQESAQRGTHPLIASPATEASQDGHSAVAGSVLIPAKLPGCCVGCATGIAVSLLVGFLVGAPITTTGLLLLFRSDDVEGRRTTG</sequence>
<gene>
    <name evidence="3" type="ORF">TAV2_LOCUS16287</name>
</gene>
<feature type="region of interest" description="Disordered" evidence="1">
    <location>
        <begin position="1"/>
        <end position="26"/>
    </location>
</feature>
<name>A0AAU9SNH7_THLAR</name>
<evidence type="ECO:0000313" key="4">
    <source>
        <dbReference type="Proteomes" id="UP000836841"/>
    </source>
</evidence>
<reference evidence="3 4" key="1">
    <citation type="submission" date="2022-03" db="EMBL/GenBank/DDBJ databases">
        <authorList>
            <person name="Nunn A."/>
            <person name="Chopra R."/>
            <person name="Nunn A."/>
            <person name="Contreras Garrido A."/>
        </authorList>
    </citation>
    <scope>NUCLEOTIDE SEQUENCE [LARGE SCALE GENOMIC DNA]</scope>
</reference>
<feature type="transmembrane region" description="Helical" evidence="2">
    <location>
        <begin position="325"/>
        <end position="348"/>
    </location>
</feature>
<evidence type="ECO:0000256" key="2">
    <source>
        <dbReference type="SAM" id="Phobius"/>
    </source>
</evidence>
<keyword evidence="2" id="KW-0812">Transmembrane</keyword>
<dbReference type="AlphaFoldDB" id="A0AAU9SNH7"/>
<organism evidence="3 4">
    <name type="scientific">Thlaspi arvense</name>
    <name type="common">Field penny-cress</name>
    <dbReference type="NCBI Taxonomy" id="13288"/>
    <lineage>
        <taxon>Eukaryota</taxon>
        <taxon>Viridiplantae</taxon>
        <taxon>Streptophyta</taxon>
        <taxon>Embryophyta</taxon>
        <taxon>Tracheophyta</taxon>
        <taxon>Spermatophyta</taxon>
        <taxon>Magnoliopsida</taxon>
        <taxon>eudicotyledons</taxon>
        <taxon>Gunneridae</taxon>
        <taxon>Pentapetalae</taxon>
        <taxon>rosids</taxon>
        <taxon>malvids</taxon>
        <taxon>Brassicales</taxon>
        <taxon>Brassicaceae</taxon>
        <taxon>Thlaspideae</taxon>
        <taxon>Thlaspi</taxon>
    </lineage>
</organism>
<keyword evidence="2" id="KW-1133">Transmembrane helix</keyword>
<protein>
    <submittedName>
        <fullName evidence="3">Uncharacterized protein</fullName>
    </submittedName>
</protein>
<feature type="non-terminal residue" evidence="3">
    <location>
        <position position="360"/>
    </location>
</feature>
<dbReference type="EMBL" id="OU466861">
    <property type="protein sequence ID" value="CAH2066776.1"/>
    <property type="molecule type" value="Genomic_DNA"/>
</dbReference>
<dbReference type="Proteomes" id="UP000836841">
    <property type="component" value="Chromosome 5"/>
</dbReference>
<keyword evidence="2" id="KW-0472">Membrane</keyword>
<evidence type="ECO:0000313" key="3">
    <source>
        <dbReference type="EMBL" id="CAH2066776.1"/>
    </source>
</evidence>
<keyword evidence="4" id="KW-1185">Reference proteome</keyword>